<dbReference type="EMBL" id="JAAMPI010000706">
    <property type="protein sequence ID" value="KAF4629206.1"/>
    <property type="molecule type" value="Genomic_DNA"/>
</dbReference>
<dbReference type="SUPFAM" id="SSF57414">
    <property type="entry name" value="Hairpin loop containing domain-like"/>
    <property type="match status" value="1"/>
</dbReference>
<comment type="caution">
    <text evidence="3">The sequence shown here is derived from an EMBL/GenBank/DDBJ whole genome shotgun (WGS) entry which is preliminary data.</text>
</comment>
<dbReference type="PROSITE" id="PS50948">
    <property type="entry name" value="PAN"/>
    <property type="match status" value="1"/>
</dbReference>
<keyword evidence="4" id="KW-1185">Reference proteome</keyword>
<evidence type="ECO:0000313" key="4">
    <source>
        <dbReference type="Proteomes" id="UP000566819"/>
    </source>
</evidence>
<organism evidence="3 4">
    <name type="scientific">Cudoniella acicularis</name>
    <dbReference type="NCBI Taxonomy" id="354080"/>
    <lineage>
        <taxon>Eukaryota</taxon>
        <taxon>Fungi</taxon>
        <taxon>Dikarya</taxon>
        <taxon>Ascomycota</taxon>
        <taxon>Pezizomycotina</taxon>
        <taxon>Leotiomycetes</taxon>
        <taxon>Helotiales</taxon>
        <taxon>Tricladiaceae</taxon>
        <taxon>Cudoniella</taxon>
    </lineage>
</organism>
<sequence length="120" mass="12794">MSSVPTTNHPTTTIVPTSTVSSPTASEMPNPAVLNCGLHGLAVGDYYLAGYVLEREGVPVTLQDCYQACSTDTGCESFEFYPEPITDAPRCALYGGSEADSLGSVNPDVPNVWYDFSYTI</sequence>
<gene>
    <name evidence="3" type="ORF">G7Y89_g8938</name>
</gene>
<reference evidence="3 4" key="1">
    <citation type="submission" date="2020-03" db="EMBL/GenBank/DDBJ databases">
        <title>Draft Genome Sequence of Cudoniella acicularis.</title>
        <authorList>
            <person name="Buettner E."/>
            <person name="Kellner H."/>
        </authorList>
    </citation>
    <scope>NUCLEOTIDE SEQUENCE [LARGE SCALE GENOMIC DNA]</scope>
    <source>
        <strain evidence="3 4">DSM 108380</strain>
    </source>
</reference>
<protein>
    <recommendedName>
        <fullName evidence="2">Apple domain-containing protein</fullName>
    </recommendedName>
</protein>
<feature type="region of interest" description="Disordered" evidence="1">
    <location>
        <begin position="1"/>
        <end position="26"/>
    </location>
</feature>
<accession>A0A8H4RH75</accession>
<dbReference type="Pfam" id="PF00024">
    <property type="entry name" value="PAN_1"/>
    <property type="match status" value="1"/>
</dbReference>
<evidence type="ECO:0000256" key="1">
    <source>
        <dbReference type="SAM" id="MobiDB-lite"/>
    </source>
</evidence>
<evidence type="ECO:0000259" key="2">
    <source>
        <dbReference type="PROSITE" id="PS50948"/>
    </source>
</evidence>
<evidence type="ECO:0000313" key="3">
    <source>
        <dbReference type="EMBL" id="KAF4629206.1"/>
    </source>
</evidence>
<proteinExistence type="predicted"/>
<dbReference type="OrthoDB" id="3561450at2759"/>
<feature type="domain" description="Apple" evidence="2">
    <location>
        <begin position="36"/>
        <end position="118"/>
    </location>
</feature>
<dbReference type="AlphaFoldDB" id="A0A8H4RH75"/>
<name>A0A8H4RH75_9HELO</name>
<dbReference type="Proteomes" id="UP000566819">
    <property type="component" value="Unassembled WGS sequence"/>
</dbReference>
<dbReference type="InterPro" id="IPR003609">
    <property type="entry name" value="Pan_app"/>
</dbReference>